<dbReference type="EC" id="4.2.-.-" evidence="4"/>
<keyword evidence="7" id="KW-1185">Reference proteome</keyword>
<dbReference type="SUPFAM" id="SSF55826">
    <property type="entry name" value="YbaK/ProRS associated domain"/>
    <property type="match status" value="1"/>
</dbReference>
<evidence type="ECO:0000256" key="3">
    <source>
        <dbReference type="ARBA" id="ARBA00023239"/>
    </source>
</evidence>
<gene>
    <name evidence="6" type="primary">ybaK</name>
    <name evidence="6" type="ORF">KDD93_03695</name>
</gene>
<protein>
    <recommendedName>
        <fullName evidence="4">Cys-tRNA(Pro)/Cys-tRNA(Cys) deacylase</fullName>
        <ecNumber evidence="4">4.2.-.-</ecNumber>
    </recommendedName>
</protein>
<keyword evidence="2 4" id="KW-0648">Protein biosynthesis</keyword>
<evidence type="ECO:0000256" key="1">
    <source>
        <dbReference type="ARBA" id="ARBA00009798"/>
    </source>
</evidence>
<sequence length="166" mass="18355">MIHKTNAARLLDKLKIAYELIEYPVDENDLSAIHVANSTHQNIKHIYKTIVCVSDTKNYIVACIQGDLELDLKALAHMADAKRCELINLRDLEKITGYIRGGCSPIAMKKAFATFIDKRASELDYLLISAGVRGKQIKIAPNDLASAVNAEFANIAREIGNKISSN</sequence>
<comment type="similarity">
    <text evidence="1 4">Belongs to the prolyl-tRNA editing family. YbaK/EbsC subfamily.</text>
</comment>
<dbReference type="Pfam" id="PF04073">
    <property type="entry name" value="tRNA_edit"/>
    <property type="match status" value="1"/>
</dbReference>
<dbReference type="PANTHER" id="PTHR30411">
    <property type="entry name" value="CYTOPLASMIC PROTEIN"/>
    <property type="match status" value="1"/>
</dbReference>
<dbReference type="InterPro" id="IPR036754">
    <property type="entry name" value="YbaK/aa-tRNA-synt-asso_dom_sf"/>
</dbReference>
<dbReference type="PANTHER" id="PTHR30411:SF0">
    <property type="entry name" value="CYS-TRNA(PRO)_CYS-TRNA(CYS) DEACYLASE YBAK"/>
    <property type="match status" value="1"/>
</dbReference>
<evidence type="ECO:0000313" key="6">
    <source>
        <dbReference type="EMBL" id="MBR8463677.1"/>
    </source>
</evidence>
<feature type="domain" description="YbaK/aminoacyl-tRNA synthetase-associated" evidence="5">
    <location>
        <begin position="35"/>
        <end position="145"/>
    </location>
</feature>
<comment type="caution">
    <text evidence="6">The sequence shown here is derived from an EMBL/GenBank/DDBJ whole genome shotgun (WGS) entry which is preliminary data.</text>
</comment>
<dbReference type="CDD" id="cd00002">
    <property type="entry name" value="YbaK_deacylase"/>
    <property type="match status" value="1"/>
</dbReference>
<evidence type="ECO:0000256" key="2">
    <source>
        <dbReference type="ARBA" id="ARBA00022917"/>
    </source>
</evidence>
<dbReference type="InterPro" id="IPR004369">
    <property type="entry name" value="Prolyl-tRNA_editing_YbaK/EbsC"/>
</dbReference>
<organism evidence="6 7">
    <name type="scientific">Campylobacter anatolicus</name>
    <dbReference type="NCBI Taxonomy" id="2829105"/>
    <lineage>
        <taxon>Bacteria</taxon>
        <taxon>Pseudomonadati</taxon>
        <taxon>Campylobacterota</taxon>
        <taxon>Epsilonproteobacteria</taxon>
        <taxon>Campylobacterales</taxon>
        <taxon>Campylobacteraceae</taxon>
        <taxon>Campylobacter</taxon>
    </lineage>
</organism>
<name>A0ABS5HJ90_9BACT</name>
<proteinExistence type="inferred from homology"/>
<dbReference type="RefSeq" id="WP_212141786.1">
    <property type="nucleotide sequence ID" value="NZ_JAGSSW010000003.1"/>
</dbReference>
<dbReference type="NCBIfam" id="TIGR00011">
    <property type="entry name" value="YbaK_EbsC"/>
    <property type="match status" value="1"/>
</dbReference>
<keyword evidence="3 4" id="KW-0456">Lyase</keyword>
<reference evidence="6 7" key="1">
    <citation type="submission" date="2021-04" db="EMBL/GenBank/DDBJ databases">
        <title>Molecular and phenotypic characterization and identification of bacterial isolates recovered from the Anatolian ground squirrels (Spermophilus xanthoprymnus) and which have the potential to form a new species in the Campylobacter genus.</title>
        <authorList>
            <person name="Aydin F."/>
            <person name="Abay S."/>
            <person name="Kayman T."/>
            <person name="Karakaya E."/>
            <person name="Mustak H.K."/>
            <person name="Mustak I.B."/>
            <person name="Bilgin N."/>
            <person name="Duzler A."/>
            <person name="Sahin O."/>
            <person name="Guran O."/>
            <person name="Saticioglu I.B."/>
        </authorList>
    </citation>
    <scope>NUCLEOTIDE SEQUENCE [LARGE SCALE GENOMIC DNA]</scope>
    <source>
        <strain evidence="7">faydin-G24</strain>
    </source>
</reference>
<accession>A0ABS5HJ90</accession>
<evidence type="ECO:0000256" key="4">
    <source>
        <dbReference type="PIRNR" id="PIRNR006181"/>
    </source>
</evidence>
<dbReference type="PIRSF" id="PIRSF006181">
    <property type="entry name" value="EbsC_YbaK"/>
    <property type="match status" value="1"/>
</dbReference>
<dbReference type="EMBL" id="JAGSSW010000003">
    <property type="protein sequence ID" value="MBR8463677.1"/>
    <property type="molecule type" value="Genomic_DNA"/>
</dbReference>
<dbReference type="Proteomes" id="UP000682951">
    <property type="component" value="Unassembled WGS sequence"/>
</dbReference>
<evidence type="ECO:0000259" key="5">
    <source>
        <dbReference type="Pfam" id="PF04073"/>
    </source>
</evidence>
<dbReference type="InterPro" id="IPR007214">
    <property type="entry name" value="YbaK/aa-tRNA-synth-assoc-dom"/>
</dbReference>
<evidence type="ECO:0000313" key="7">
    <source>
        <dbReference type="Proteomes" id="UP000682951"/>
    </source>
</evidence>
<dbReference type="Gene3D" id="3.90.960.10">
    <property type="entry name" value="YbaK/aminoacyl-tRNA synthetase-associated domain"/>
    <property type="match status" value="1"/>
</dbReference>